<feature type="domain" description="DUF7452" evidence="3">
    <location>
        <begin position="18"/>
        <end position="68"/>
    </location>
</feature>
<evidence type="ECO:0000313" key="5">
    <source>
        <dbReference type="Proteomes" id="UP001549146"/>
    </source>
</evidence>
<evidence type="ECO:0000313" key="4">
    <source>
        <dbReference type="EMBL" id="MET3732151.1"/>
    </source>
</evidence>
<dbReference type="RefSeq" id="WP_354509089.1">
    <property type="nucleotide sequence ID" value="NZ_JBEPMO010000009.1"/>
</dbReference>
<sequence>MKNLITLLTFLFFAQIMVAQEKIIIHKTSTSNISGHKTILDHPSLNNNPDAILFSSHCYSCLNTNKNNLSNNALIYDDYIQRWIIFNVDISQMQEDLTFFVYIVQDPNYGFTRLSQTNSPYFNLSHPLINNIEDEEVAAIHLSKGEVFPHRIGISFDYDVNRHRVITENQENFLELETNVMVIIDGEEGIAGFKHISRQNNTDYVTYLDHPLLNLRPNARFVFTHYKLNIPTSEYNQYYDKTLTAVYDTFHEKWAIAAEDSSPVPINMIFNVFVDEYVHMDTDESLSKNTISVSPNPASQFVRIDSKDPVQKISFINSAGQILKEVNAGANLSNNISIADLPKGVYILKIQTDRTISTEKLIIQ</sequence>
<evidence type="ECO:0000256" key="1">
    <source>
        <dbReference type="ARBA" id="ARBA00022729"/>
    </source>
</evidence>
<dbReference type="Proteomes" id="UP001549146">
    <property type="component" value="Unassembled WGS sequence"/>
</dbReference>
<evidence type="ECO:0008006" key="6">
    <source>
        <dbReference type="Google" id="ProtNLM"/>
    </source>
</evidence>
<reference evidence="4 5" key="1">
    <citation type="submission" date="2024-06" db="EMBL/GenBank/DDBJ databases">
        <title>Genomic Encyclopedia of Type Strains, Phase IV (KMG-IV): sequencing the most valuable type-strain genomes for metagenomic binning, comparative biology and taxonomic classification.</title>
        <authorList>
            <person name="Goeker M."/>
        </authorList>
    </citation>
    <scope>NUCLEOTIDE SEQUENCE [LARGE SCALE GENOMIC DNA]</scope>
    <source>
        <strain evidence="4 5">DSM 29388</strain>
    </source>
</reference>
<accession>A0ABV2LUP0</accession>
<feature type="domain" description="Secretion system C-terminal sorting" evidence="2">
    <location>
        <begin position="294"/>
        <end position="363"/>
    </location>
</feature>
<gene>
    <name evidence="4" type="ORF">ABID46_001738</name>
</gene>
<protein>
    <recommendedName>
        <fullName evidence="6">Por secretion system C-terminal sorting domain-containing protein</fullName>
    </recommendedName>
</protein>
<evidence type="ECO:0000259" key="2">
    <source>
        <dbReference type="Pfam" id="PF18962"/>
    </source>
</evidence>
<name>A0ABV2LUP0_9FLAO</name>
<dbReference type="Pfam" id="PF24249">
    <property type="entry name" value="DUF7452"/>
    <property type="match status" value="2"/>
</dbReference>
<organism evidence="4 5">
    <name type="scientific">Moheibacter stercoris</name>
    <dbReference type="NCBI Taxonomy" id="1628251"/>
    <lineage>
        <taxon>Bacteria</taxon>
        <taxon>Pseudomonadati</taxon>
        <taxon>Bacteroidota</taxon>
        <taxon>Flavobacteriia</taxon>
        <taxon>Flavobacteriales</taxon>
        <taxon>Weeksellaceae</taxon>
        <taxon>Moheibacter</taxon>
    </lineage>
</organism>
<dbReference type="NCBIfam" id="TIGR04183">
    <property type="entry name" value="Por_Secre_tail"/>
    <property type="match status" value="1"/>
</dbReference>
<comment type="caution">
    <text evidence="4">The sequence shown here is derived from an EMBL/GenBank/DDBJ whole genome shotgun (WGS) entry which is preliminary data.</text>
</comment>
<keyword evidence="1" id="KW-0732">Signal</keyword>
<keyword evidence="5" id="KW-1185">Reference proteome</keyword>
<dbReference type="InterPro" id="IPR026444">
    <property type="entry name" value="Secre_tail"/>
</dbReference>
<dbReference type="Pfam" id="PF18962">
    <property type="entry name" value="Por_Secre_tail"/>
    <property type="match status" value="1"/>
</dbReference>
<dbReference type="InterPro" id="IPR055875">
    <property type="entry name" value="DUF7452"/>
</dbReference>
<feature type="domain" description="DUF7452" evidence="3">
    <location>
        <begin position="166"/>
        <end position="274"/>
    </location>
</feature>
<evidence type="ECO:0000259" key="3">
    <source>
        <dbReference type="Pfam" id="PF24249"/>
    </source>
</evidence>
<proteinExistence type="predicted"/>
<dbReference type="EMBL" id="JBEPMO010000009">
    <property type="protein sequence ID" value="MET3732151.1"/>
    <property type="molecule type" value="Genomic_DNA"/>
</dbReference>